<name>A0A060PQS6_9BURK</name>
<dbReference type="Pfam" id="PF09361">
    <property type="entry name" value="Phasin_2"/>
    <property type="match status" value="1"/>
</dbReference>
<dbReference type="RefSeq" id="WP_160167954.1">
    <property type="nucleotide sequence ID" value="NC_021295.1"/>
</dbReference>
<gene>
    <name evidence="3" type="ORF">BRPE64_ECDS01320</name>
</gene>
<dbReference type="HOGENOM" id="CLU_124848_0_0_4"/>
<protein>
    <submittedName>
        <fullName evidence="3">Phasin polyhydroxyalkanoate synthesis and granule formation regulator/factor</fullName>
    </submittedName>
</protein>
<keyword evidence="3" id="KW-0614">Plasmid</keyword>
<reference evidence="3 4" key="1">
    <citation type="journal article" date="2013" name="Genome Announc.">
        <title>Complete Genome Sequence of Burkholderia sp. Strain RPE64, Bacterial Symbiont of the Bean Bug Riptortus pedestris.</title>
        <authorList>
            <person name="Shibata T.F."/>
            <person name="Maeda T."/>
            <person name="Nikoh N."/>
            <person name="Yamaguchi K."/>
            <person name="Oshima K."/>
            <person name="Hattori M."/>
            <person name="Nishiyama T."/>
            <person name="Hasebe M."/>
            <person name="Fukatsu T."/>
            <person name="Kikuchi Y."/>
            <person name="Shigenobu S."/>
        </authorList>
    </citation>
    <scope>NUCLEOTIDE SEQUENCE [LARGE SCALE GENOMIC DNA]</scope>
    <source>
        <plasmid evidence="3 4">p2</plasmid>
    </source>
</reference>
<sequence length="186" mass="19659">MFPFSPQQVSSLAAANFQSYVSATKRLASGLQQLAELNVQTVKTVFGEGASVLKAGTTANPGDLLSWQSTLFAEIPEKTAAYTRHYLTIVRSTQADILNETRKQYEQNGLDVKGFFESVPQGPIGLLLNVSPALGGVVKESTEVVLDAAKDVDQTLIEASAEVADSAQGAPEAAARSAKAASKRQS</sequence>
<dbReference type="InterPro" id="IPR010127">
    <property type="entry name" value="Phasin_subfam-1"/>
</dbReference>
<keyword evidence="4" id="KW-1185">Reference proteome</keyword>
<evidence type="ECO:0000256" key="1">
    <source>
        <dbReference type="SAM" id="MobiDB-lite"/>
    </source>
</evidence>
<dbReference type="KEGG" id="buo:BRPE64_ECDS01320"/>
<evidence type="ECO:0000313" key="4">
    <source>
        <dbReference type="Proteomes" id="UP000013966"/>
    </source>
</evidence>
<evidence type="ECO:0000313" key="3">
    <source>
        <dbReference type="EMBL" id="BAO94014.1"/>
    </source>
</evidence>
<reference evidence="3 4" key="2">
    <citation type="journal article" date="2018" name="Int. J. Syst. Evol. Microbiol.">
        <title>Burkholderia insecticola sp. nov., a gut symbiotic bacterium of the bean bug Riptortus pedestris.</title>
        <authorList>
            <person name="Takeshita K."/>
            <person name="Tamaki H."/>
            <person name="Ohbayashi T."/>
            <person name="Meng X.-Y."/>
            <person name="Sone T."/>
            <person name="Mitani Y."/>
            <person name="Peeters C."/>
            <person name="Kikuchi Y."/>
            <person name="Vandamme P."/>
        </authorList>
    </citation>
    <scope>NUCLEOTIDE SEQUENCE [LARGE SCALE GENOMIC DNA]</scope>
    <source>
        <strain evidence="3">RPE64</strain>
        <plasmid evidence="3 4">p2</plasmid>
    </source>
</reference>
<proteinExistence type="predicted"/>
<dbReference type="Proteomes" id="UP000013966">
    <property type="component" value="Plasmid p2"/>
</dbReference>
<dbReference type="OrthoDB" id="9036799at2"/>
<organism evidence="3 4">
    <name type="scientific">Caballeronia insecticola</name>
    <dbReference type="NCBI Taxonomy" id="758793"/>
    <lineage>
        <taxon>Bacteria</taxon>
        <taxon>Pseudomonadati</taxon>
        <taxon>Pseudomonadota</taxon>
        <taxon>Betaproteobacteria</taxon>
        <taxon>Burkholderiales</taxon>
        <taxon>Burkholderiaceae</taxon>
        <taxon>Caballeronia</taxon>
    </lineage>
</organism>
<feature type="region of interest" description="Disordered" evidence="1">
    <location>
        <begin position="163"/>
        <end position="186"/>
    </location>
</feature>
<feature type="domain" description="Phasin" evidence="2">
    <location>
        <begin position="7"/>
        <end position="98"/>
    </location>
</feature>
<dbReference type="AlphaFoldDB" id="A0A060PQS6"/>
<geneLocation type="plasmid" evidence="3 4">
    <name>p2</name>
</geneLocation>
<dbReference type="EMBL" id="AP013062">
    <property type="protein sequence ID" value="BAO94014.1"/>
    <property type="molecule type" value="Genomic_DNA"/>
</dbReference>
<evidence type="ECO:0000259" key="2">
    <source>
        <dbReference type="Pfam" id="PF09361"/>
    </source>
</evidence>
<dbReference type="NCBIfam" id="TIGR01841">
    <property type="entry name" value="phasin"/>
    <property type="match status" value="1"/>
</dbReference>
<accession>A0A060PQS6</accession>
<dbReference type="InterPro" id="IPR018968">
    <property type="entry name" value="Phasin"/>
</dbReference>